<evidence type="ECO:0000313" key="3">
    <source>
        <dbReference type="Proteomes" id="UP000177107"/>
    </source>
</evidence>
<evidence type="ECO:0000313" key="2">
    <source>
        <dbReference type="EMBL" id="OGG68912.1"/>
    </source>
</evidence>
<evidence type="ECO:0000256" key="1">
    <source>
        <dbReference type="SAM" id="Phobius"/>
    </source>
</evidence>
<sequence length="90" mass="9682">MVSALNAFLDKVVIQIVNPLMLLLAAGAFIAFLWGVVQFIMHAGDETKRKEGKEAILWGLVGLVIIFGVYGILNLLTGAFNLPRVGPISS</sequence>
<organism evidence="2 3">
    <name type="scientific">Candidatus Kaiserbacteria bacterium RIFCSPHIGHO2_02_FULL_56_30</name>
    <dbReference type="NCBI Taxonomy" id="1798499"/>
    <lineage>
        <taxon>Bacteria</taxon>
        <taxon>Candidatus Kaiseribacteriota</taxon>
    </lineage>
</organism>
<protein>
    <submittedName>
        <fullName evidence="2">Uncharacterized protein</fullName>
    </submittedName>
</protein>
<dbReference type="AlphaFoldDB" id="A0A1F6E6T4"/>
<keyword evidence="1" id="KW-1133">Transmembrane helix</keyword>
<reference evidence="2 3" key="1">
    <citation type="journal article" date="2016" name="Nat. Commun.">
        <title>Thousands of microbial genomes shed light on interconnected biogeochemical processes in an aquifer system.</title>
        <authorList>
            <person name="Anantharaman K."/>
            <person name="Brown C.T."/>
            <person name="Hug L.A."/>
            <person name="Sharon I."/>
            <person name="Castelle C.J."/>
            <person name="Probst A.J."/>
            <person name="Thomas B.C."/>
            <person name="Singh A."/>
            <person name="Wilkins M.J."/>
            <person name="Karaoz U."/>
            <person name="Brodie E.L."/>
            <person name="Williams K.H."/>
            <person name="Hubbard S.S."/>
            <person name="Banfield J.F."/>
        </authorList>
    </citation>
    <scope>NUCLEOTIDE SEQUENCE [LARGE SCALE GENOMIC DNA]</scope>
</reference>
<feature type="transmembrane region" description="Helical" evidence="1">
    <location>
        <begin position="20"/>
        <end position="43"/>
    </location>
</feature>
<comment type="caution">
    <text evidence="2">The sequence shown here is derived from an EMBL/GenBank/DDBJ whole genome shotgun (WGS) entry which is preliminary data.</text>
</comment>
<proteinExistence type="predicted"/>
<dbReference type="Proteomes" id="UP000177107">
    <property type="component" value="Unassembled WGS sequence"/>
</dbReference>
<gene>
    <name evidence="2" type="ORF">A3C95_00640</name>
</gene>
<keyword evidence="1" id="KW-0472">Membrane</keyword>
<dbReference type="EMBL" id="MFLM01000001">
    <property type="protein sequence ID" value="OGG68912.1"/>
    <property type="molecule type" value="Genomic_DNA"/>
</dbReference>
<dbReference type="Pfam" id="PF18895">
    <property type="entry name" value="T4SS_pilin"/>
    <property type="match status" value="1"/>
</dbReference>
<keyword evidence="1" id="KW-0812">Transmembrane</keyword>
<name>A0A1F6E6T4_9BACT</name>
<dbReference type="STRING" id="1798499.A3C95_00640"/>
<dbReference type="InterPro" id="IPR043993">
    <property type="entry name" value="T4SS_pilin"/>
</dbReference>
<feature type="transmembrane region" description="Helical" evidence="1">
    <location>
        <begin position="55"/>
        <end position="73"/>
    </location>
</feature>
<accession>A0A1F6E6T4</accession>